<keyword evidence="3 5" id="KW-0238">DNA-binding</keyword>
<dbReference type="Proteomes" id="UP000187209">
    <property type="component" value="Unassembled WGS sequence"/>
</dbReference>
<evidence type="ECO:0000256" key="5">
    <source>
        <dbReference type="RuleBase" id="RU003796"/>
    </source>
</evidence>
<dbReference type="InterPro" id="IPR036390">
    <property type="entry name" value="WH_DNA-bd_sf"/>
</dbReference>
<dbReference type="GO" id="GO:0090575">
    <property type="term" value="C:RNA polymerase II transcription regulator complex"/>
    <property type="evidence" value="ECO:0007669"/>
    <property type="project" value="TreeGrafter"/>
</dbReference>
<dbReference type="AlphaFoldDB" id="A0A1R2B7I0"/>
<dbReference type="InterPro" id="IPR015633">
    <property type="entry name" value="E2F"/>
</dbReference>
<dbReference type="GO" id="GO:0000981">
    <property type="term" value="F:DNA-binding transcription factor activity, RNA polymerase II-specific"/>
    <property type="evidence" value="ECO:0007669"/>
    <property type="project" value="TreeGrafter"/>
</dbReference>
<dbReference type="InterPro" id="IPR036388">
    <property type="entry name" value="WH-like_DNA-bd_sf"/>
</dbReference>
<evidence type="ECO:0000256" key="4">
    <source>
        <dbReference type="ARBA" id="ARBA00023163"/>
    </source>
</evidence>
<dbReference type="InterPro" id="IPR037241">
    <property type="entry name" value="E2F-DP_heterodim"/>
</dbReference>
<dbReference type="InterPro" id="IPR032198">
    <property type="entry name" value="E2F_CC-MB"/>
</dbReference>
<proteinExistence type="inferred from homology"/>
<dbReference type="PANTHER" id="PTHR12081:SF18">
    <property type="entry name" value="TRANSCRIPTION FACTOR E2F2-RELATED"/>
    <property type="match status" value="1"/>
</dbReference>
<comment type="caution">
    <text evidence="8">The sequence shown here is derived from an EMBL/GenBank/DDBJ whole genome shotgun (WGS) entry which is preliminary data.</text>
</comment>
<evidence type="ECO:0000313" key="9">
    <source>
        <dbReference type="Proteomes" id="UP000187209"/>
    </source>
</evidence>
<dbReference type="EMBL" id="MPUH01000890">
    <property type="protein sequence ID" value="OMJ72570.1"/>
    <property type="molecule type" value="Genomic_DNA"/>
</dbReference>
<dbReference type="Pfam" id="PF02319">
    <property type="entry name" value="WHD_E2F_TDP"/>
    <property type="match status" value="1"/>
</dbReference>
<protein>
    <recommendedName>
        <fullName evidence="7">E2F/DP family winged-helix DNA-binding domain-containing protein</fullName>
    </recommendedName>
</protein>
<dbReference type="PANTHER" id="PTHR12081">
    <property type="entry name" value="TRANSCRIPTION FACTOR E2F"/>
    <property type="match status" value="1"/>
</dbReference>
<feature type="domain" description="E2F/DP family winged-helix DNA-binding" evidence="7">
    <location>
        <begin position="32"/>
        <end position="97"/>
    </location>
</feature>
<keyword evidence="2 5" id="KW-0805">Transcription regulation</keyword>
<comment type="subcellular location">
    <subcellularLocation>
        <location evidence="5">Nucleus</location>
    </subcellularLocation>
</comment>
<dbReference type="FunFam" id="1.10.10.10:FF:000008">
    <property type="entry name" value="E2F transcription factor 1"/>
    <property type="match status" value="1"/>
</dbReference>
<dbReference type="SUPFAM" id="SSF144074">
    <property type="entry name" value="E2F-DP heterodimerization region"/>
    <property type="match status" value="1"/>
</dbReference>
<dbReference type="InterPro" id="IPR003316">
    <property type="entry name" value="E2F_WHTH_DNA-bd_dom"/>
</dbReference>
<sequence>MNSSQKKRSEESSEVSSPSSTPKKGVGTPGGRQEHSLGVLTQKFLDLLLNSDEKTIDLNQAVHILGVPKRRIYDITNVLEGVGLVEKKLKNRIQWVGDSLENSEILDLFQSQEANLDFWTREMERKIDDLLETNKDLAYLTLEDLQNLHGTQKTMIAIRSPPGTSVEVVSASPQEQEVNLHSETGEILVHFFSQ</sequence>
<comment type="similarity">
    <text evidence="1 5">Belongs to the E2F/DP family.</text>
</comment>
<dbReference type="Gene3D" id="1.10.10.10">
    <property type="entry name" value="Winged helix-like DNA-binding domain superfamily/Winged helix DNA-binding domain"/>
    <property type="match status" value="1"/>
</dbReference>
<evidence type="ECO:0000256" key="3">
    <source>
        <dbReference type="ARBA" id="ARBA00023125"/>
    </source>
</evidence>
<evidence type="ECO:0000256" key="2">
    <source>
        <dbReference type="ARBA" id="ARBA00023015"/>
    </source>
</evidence>
<feature type="compositionally biased region" description="Low complexity" evidence="6">
    <location>
        <begin position="14"/>
        <end position="24"/>
    </location>
</feature>
<organism evidence="8 9">
    <name type="scientific">Stentor coeruleus</name>
    <dbReference type="NCBI Taxonomy" id="5963"/>
    <lineage>
        <taxon>Eukaryota</taxon>
        <taxon>Sar</taxon>
        <taxon>Alveolata</taxon>
        <taxon>Ciliophora</taxon>
        <taxon>Postciliodesmatophora</taxon>
        <taxon>Heterotrichea</taxon>
        <taxon>Heterotrichida</taxon>
        <taxon>Stentoridae</taxon>
        <taxon>Stentor</taxon>
    </lineage>
</organism>
<dbReference type="Pfam" id="PF16421">
    <property type="entry name" value="E2F_CC-MB"/>
    <property type="match status" value="1"/>
</dbReference>
<dbReference type="GO" id="GO:0046983">
    <property type="term" value="F:protein dimerization activity"/>
    <property type="evidence" value="ECO:0007669"/>
    <property type="project" value="InterPro"/>
</dbReference>
<evidence type="ECO:0000313" key="8">
    <source>
        <dbReference type="EMBL" id="OMJ72570.1"/>
    </source>
</evidence>
<keyword evidence="9" id="KW-1185">Reference proteome</keyword>
<accession>A0A1R2B7I0</accession>
<evidence type="ECO:0000256" key="1">
    <source>
        <dbReference type="ARBA" id="ARBA00010940"/>
    </source>
</evidence>
<evidence type="ECO:0000259" key="7">
    <source>
        <dbReference type="SMART" id="SM01372"/>
    </source>
</evidence>
<gene>
    <name evidence="8" type="ORF">SteCoe_28957</name>
</gene>
<dbReference type="SUPFAM" id="SSF46785">
    <property type="entry name" value="Winged helix' DNA-binding domain"/>
    <property type="match status" value="1"/>
</dbReference>
<keyword evidence="4 5" id="KW-0804">Transcription</keyword>
<reference evidence="8 9" key="1">
    <citation type="submission" date="2016-11" db="EMBL/GenBank/DDBJ databases">
        <title>The macronuclear genome of Stentor coeruleus: a giant cell with tiny introns.</title>
        <authorList>
            <person name="Slabodnick M."/>
            <person name="Ruby J.G."/>
            <person name="Reiff S.B."/>
            <person name="Swart E.C."/>
            <person name="Gosai S."/>
            <person name="Prabakaran S."/>
            <person name="Witkowska E."/>
            <person name="Larue G.E."/>
            <person name="Fisher S."/>
            <person name="Freeman R.M."/>
            <person name="Gunawardena J."/>
            <person name="Chu W."/>
            <person name="Stover N.A."/>
            <person name="Gregory B.D."/>
            <person name="Nowacki M."/>
            <person name="Derisi J."/>
            <person name="Roy S.W."/>
            <person name="Marshall W.F."/>
            <person name="Sood P."/>
        </authorList>
    </citation>
    <scope>NUCLEOTIDE SEQUENCE [LARGE SCALE GENOMIC DNA]</scope>
    <source>
        <strain evidence="8">WM001</strain>
    </source>
</reference>
<evidence type="ECO:0000256" key="6">
    <source>
        <dbReference type="SAM" id="MobiDB-lite"/>
    </source>
</evidence>
<name>A0A1R2B7I0_9CILI</name>
<dbReference type="Gene3D" id="6.10.250.540">
    <property type="match status" value="1"/>
</dbReference>
<feature type="region of interest" description="Disordered" evidence="6">
    <location>
        <begin position="1"/>
        <end position="34"/>
    </location>
</feature>
<dbReference type="OrthoDB" id="340676at2759"/>
<keyword evidence="5" id="KW-0539">Nucleus</keyword>
<dbReference type="GO" id="GO:0000978">
    <property type="term" value="F:RNA polymerase II cis-regulatory region sequence-specific DNA binding"/>
    <property type="evidence" value="ECO:0007669"/>
    <property type="project" value="InterPro"/>
</dbReference>
<dbReference type="SMART" id="SM01372">
    <property type="entry name" value="E2F_TDP"/>
    <property type="match status" value="1"/>
</dbReference>